<dbReference type="PROSITE" id="PS51257">
    <property type="entry name" value="PROKAR_LIPOPROTEIN"/>
    <property type="match status" value="1"/>
</dbReference>
<dbReference type="GO" id="GO:0043165">
    <property type="term" value="P:Gram-negative-bacterium-type cell outer membrane assembly"/>
    <property type="evidence" value="ECO:0007669"/>
    <property type="project" value="InterPro"/>
</dbReference>
<evidence type="ECO:0000256" key="1">
    <source>
        <dbReference type="SAM" id="SignalP"/>
    </source>
</evidence>
<accession>A0A538SN92</accession>
<feature type="chain" id="PRO_5021713111" evidence="1">
    <location>
        <begin position="23"/>
        <end position="95"/>
    </location>
</feature>
<feature type="signal peptide" evidence="1">
    <location>
        <begin position="1"/>
        <end position="22"/>
    </location>
</feature>
<feature type="non-terminal residue" evidence="2">
    <location>
        <position position="95"/>
    </location>
</feature>
<dbReference type="GO" id="GO:0019867">
    <property type="term" value="C:outer membrane"/>
    <property type="evidence" value="ECO:0007669"/>
    <property type="project" value="InterPro"/>
</dbReference>
<sequence>MNWRTNSAVCLLAALAGSCAYSTSTALLPPHLKTVAIPVFENGTTEYSLPQEITDAVITRFVQDNHLRVVPERSANCVVRGKVVGYRNGVFGFSE</sequence>
<gene>
    <name evidence="2" type="ORF">E6K72_08885</name>
</gene>
<comment type="caution">
    <text evidence="2">The sequence shown here is derived from an EMBL/GenBank/DDBJ whole genome shotgun (WGS) entry which is preliminary data.</text>
</comment>
<dbReference type="EMBL" id="VBOS01000312">
    <property type="protein sequence ID" value="TMQ52832.1"/>
    <property type="molecule type" value="Genomic_DNA"/>
</dbReference>
<evidence type="ECO:0000313" key="2">
    <source>
        <dbReference type="EMBL" id="TMQ52832.1"/>
    </source>
</evidence>
<dbReference type="AlphaFoldDB" id="A0A538SN92"/>
<evidence type="ECO:0000313" key="3">
    <source>
        <dbReference type="Proteomes" id="UP000317716"/>
    </source>
</evidence>
<proteinExistence type="predicted"/>
<dbReference type="Proteomes" id="UP000317716">
    <property type="component" value="Unassembled WGS sequence"/>
</dbReference>
<dbReference type="InterPro" id="IPR007485">
    <property type="entry name" value="LPS_assembly_LptE"/>
</dbReference>
<keyword evidence="1" id="KW-0732">Signal</keyword>
<name>A0A538SN92_UNCEI</name>
<reference evidence="2 3" key="1">
    <citation type="journal article" date="2019" name="Nat. Microbiol.">
        <title>Mediterranean grassland soil C-N compound turnover is dependent on rainfall and depth, and is mediated by genomically divergent microorganisms.</title>
        <authorList>
            <person name="Diamond S."/>
            <person name="Andeer P.F."/>
            <person name="Li Z."/>
            <person name="Crits-Christoph A."/>
            <person name="Burstein D."/>
            <person name="Anantharaman K."/>
            <person name="Lane K.R."/>
            <person name="Thomas B.C."/>
            <person name="Pan C."/>
            <person name="Northen T.R."/>
            <person name="Banfield J.F."/>
        </authorList>
    </citation>
    <scope>NUCLEOTIDE SEQUENCE [LARGE SCALE GENOMIC DNA]</scope>
    <source>
        <strain evidence="2">WS_2</strain>
    </source>
</reference>
<dbReference type="Pfam" id="PF04390">
    <property type="entry name" value="LptE"/>
    <property type="match status" value="1"/>
</dbReference>
<protein>
    <submittedName>
        <fullName evidence="2">Uncharacterized protein</fullName>
    </submittedName>
</protein>
<organism evidence="2 3">
    <name type="scientific">Eiseniibacteriota bacterium</name>
    <dbReference type="NCBI Taxonomy" id="2212470"/>
    <lineage>
        <taxon>Bacteria</taxon>
        <taxon>Candidatus Eiseniibacteriota</taxon>
    </lineage>
</organism>